<feature type="compositionally biased region" description="Basic and acidic residues" evidence="1">
    <location>
        <begin position="379"/>
        <end position="391"/>
    </location>
</feature>
<name>A0A1D2NIW3_ORCCI</name>
<feature type="compositionally biased region" description="Polar residues" evidence="1">
    <location>
        <begin position="815"/>
        <end position="829"/>
    </location>
</feature>
<feature type="compositionally biased region" description="Basic and acidic residues" evidence="1">
    <location>
        <begin position="797"/>
        <end position="814"/>
    </location>
</feature>
<evidence type="ECO:0000313" key="4">
    <source>
        <dbReference type="Proteomes" id="UP000094527"/>
    </source>
</evidence>
<proteinExistence type="predicted"/>
<reference evidence="3 4" key="1">
    <citation type="journal article" date="2016" name="Genome Biol. Evol.">
        <title>Gene Family Evolution Reflects Adaptation to Soil Environmental Stressors in the Genome of the Collembolan Orchesella cincta.</title>
        <authorList>
            <person name="Faddeeva-Vakhrusheva A."/>
            <person name="Derks M.F."/>
            <person name="Anvar S.Y."/>
            <person name="Agamennone V."/>
            <person name="Suring W."/>
            <person name="Smit S."/>
            <person name="van Straalen N.M."/>
            <person name="Roelofs D."/>
        </authorList>
    </citation>
    <scope>NUCLEOTIDE SEQUENCE [LARGE SCALE GENOMIC DNA]</scope>
    <source>
        <tissue evidence="3">Mixed pool</tissue>
    </source>
</reference>
<evidence type="ECO:0000256" key="2">
    <source>
        <dbReference type="SAM" id="SignalP"/>
    </source>
</evidence>
<keyword evidence="2" id="KW-0732">Signal</keyword>
<feature type="compositionally biased region" description="Basic and acidic residues" evidence="1">
    <location>
        <begin position="656"/>
        <end position="673"/>
    </location>
</feature>
<gene>
    <name evidence="3" type="ORF">Ocin01_01588</name>
</gene>
<dbReference type="CDD" id="cd00117">
    <property type="entry name" value="TFP"/>
    <property type="match status" value="1"/>
</dbReference>
<sequence length="1147" mass="124131">MMKRTNFLLAVACCIIFVLDLCVPPIDGLKCYRCENCPDGANEFTCTSDEEIYCSLIEAKDGTRVRDCATAGEKQQDTTEGVKCDEIHAKHGIKRCFCDTDLCNDNSILKMEATTTSDSGRAKVIIPSSLPSSYLLLCLADMPIKDVVTYPTSSLLPSNKNIINFIPKLLQKLKFIVPNDQCSGINQVFSVEIVMPIYEGGNFKARPGLKDLDDAQCEKNRTGNDAGHRKRLNFNRQSDEASSCVSSQKSNALAFDRSLPGLTQGKRLTPTSAQCSLQQMNGNEPTIVVQPVDVPSTTWRSFKKNAQEKIGLFNDNGINHYPYEHGFQTPEIHLFPAAVVQTQSIPATKDSNQNVSKAKKGNSKGLFSCLLSDSNSDESAEKVQGKAEKVKGPHHNPPQTANKPGAKPVVPPPPPKTPAKVLHKGPPAAKKKSSSESSSSESDSSEEEDAKPAKGKADVPKQVQPQSNPQAAKHPAHPPGKPQTPAATTPNKPKGAAEGDKSAPADQKKTKSKGIFSCFLSDSDSDNQKPVLNDLVNTKAADKPPPKQQQQQKHSSRVSFSPANQKQAVQTIYPKPAPPKPAKQENVKPSAPVPVNKPKINAVDPKKKADPVKRDGDKCEDGSCDNKKKPNQVKDNKADKQYQVKGFNSWQKAKGYKNDNNRKRHSKDDDAGRRNRNSGGDRGGDRRKKSDGDDTNEGRRSKDEERKNRKRKSDDSENTESSGSGSGSGSGSSSSKRRKLSDESSSGGSGSGESPEEVPPVGAVRVGSPFPGIPIVDRNSFKGKDFDVKQKYVAGKYDLDKDLEKQRRKERNDQRMSNSSGQTGESLFSSRVDVAINKKPQGGNTIHGKGGRPSDGSDETGTPRQSDDRGGKNRNRISFADGDETRPKKASKVFSDGDVNVFVNANGSSSSGDDDDGNGGKRGSGNNGNRNGNGNNNGRGNGRGNGWDNNGNGNNNGRGYGNGGDDDWGDGNNDGNYYDGDGYDGYGNGGNNNCPGNCCVVNVPVPYPIPIQCCPPPPPAPSSTTPPPCCCARPPCCPRRKKKKKKRKKSSDSKDWDMITMYGMFTLFQQMYTNWHTQMLDQHERSQQPPPQYGVALMNPTQMMMASMMGGGQCALDYRSLGCSTTTEANPIFEVTGVEVRGNEKEC</sequence>
<evidence type="ECO:0000256" key="1">
    <source>
        <dbReference type="SAM" id="MobiDB-lite"/>
    </source>
</evidence>
<dbReference type="EMBL" id="LJIJ01000030">
    <property type="protein sequence ID" value="ODN05055.1"/>
    <property type="molecule type" value="Genomic_DNA"/>
</dbReference>
<feature type="compositionally biased region" description="Basic and acidic residues" evidence="1">
    <location>
        <begin position="682"/>
        <end position="715"/>
    </location>
</feature>
<feature type="compositionally biased region" description="Gly residues" evidence="1">
    <location>
        <begin position="935"/>
        <end position="945"/>
    </location>
</feature>
<feature type="compositionally biased region" description="Basic and acidic residues" evidence="1">
    <location>
        <begin position="450"/>
        <end position="459"/>
    </location>
</feature>
<protein>
    <recommendedName>
        <fullName evidence="5">Protein sleepless</fullName>
    </recommendedName>
</protein>
<feature type="compositionally biased region" description="Gly residues" evidence="1">
    <location>
        <begin position="954"/>
        <end position="963"/>
    </location>
</feature>
<keyword evidence="4" id="KW-1185">Reference proteome</keyword>
<feature type="compositionally biased region" description="Basic and acidic residues" evidence="1">
    <location>
        <begin position="604"/>
        <end position="642"/>
    </location>
</feature>
<dbReference type="Proteomes" id="UP000094527">
    <property type="component" value="Unassembled WGS sequence"/>
</dbReference>
<evidence type="ECO:0000313" key="3">
    <source>
        <dbReference type="EMBL" id="ODN05055.1"/>
    </source>
</evidence>
<feature type="compositionally biased region" description="Basic and acidic residues" evidence="1">
    <location>
        <begin position="779"/>
        <end position="790"/>
    </location>
</feature>
<dbReference type="AlphaFoldDB" id="A0A1D2NIW3"/>
<feature type="chain" id="PRO_5008905618" description="Protein sleepless" evidence="2">
    <location>
        <begin position="29"/>
        <end position="1147"/>
    </location>
</feature>
<evidence type="ECO:0008006" key="5">
    <source>
        <dbReference type="Google" id="ProtNLM"/>
    </source>
</evidence>
<organism evidence="3 4">
    <name type="scientific">Orchesella cincta</name>
    <name type="common">Springtail</name>
    <name type="synonym">Podura cincta</name>
    <dbReference type="NCBI Taxonomy" id="48709"/>
    <lineage>
        <taxon>Eukaryota</taxon>
        <taxon>Metazoa</taxon>
        <taxon>Ecdysozoa</taxon>
        <taxon>Arthropoda</taxon>
        <taxon>Hexapoda</taxon>
        <taxon>Collembola</taxon>
        <taxon>Entomobryomorpha</taxon>
        <taxon>Entomobryoidea</taxon>
        <taxon>Orchesellidae</taxon>
        <taxon>Orchesellinae</taxon>
        <taxon>Orchesella</taxon>
    </lineage>
</organism>
<feature type="compositionally biased region" description="Basic and acidic residues" evidence="1">
    <location>
        <begin position="495"/>
        <end position="509"/>
    </location>
</feature>
<accession>A0A1D2NIW3</accession>
<feature type="compositionally biased region" description="Polar residues" evidence="1">
    <location>
        <begin position="557"/>
        <end position="570"/>
    </location>
</feature>
<feature type="signal peptide" evidence="2">
    <location>
        <begin position="1"/>
        <end position="28"/>
    </location>
</feature>
<comment type="caution">
    <text evidence="3">The sequence shown here is derived from an EMBL/GenBank/DDBJ whole genome shotgun (WGS) entry which is preliminary data.</text>
</comment>
<feature type="region of interest" description="Disordered" evidence="1">
    <location>
        <begin position="374"/>
        <end position="967"/>
    </location>
</feature>